<evidence type="ECO:0000313" key="7">
    <source>
        <dbReference type="Proteomes" id="UP001496674"/>
    </source>
</evidence>
<dbReference type="Pfam" id="PF18962">
    <property type="entry name" value="Por_Secre_tail"/>
    <property type="match status" value="1"/>
</dbReference>
<dbReference type="NCBIfam" id="TIGR04183">
    <property type="entry name" value="Por_Secre_tail"/>
    <property type="match status" value="1"/>
</dbReference>
<evidence type="ECO:0000256" key="3">
    <source>
        <dbReference type="RuleBase" id="RU000489"/>
    </source>
</evidence>
<name>A0ABN6Z4H9_9BACE</name>
<gene>
    <name evidence="6" type="ORF">BSYN_17050</name>
</gene>
<feature type="signal peptide" evidence="4">
    <location>
        <begin position="1"/>
        <end position="20"/>
    </location>
</feature>
<dbReference type="SUPFAM" id="SSF51445">
    <property type="entry name" value="(Trans)glycosidases"/>
    <property type="match status" value="1"/>
</dbReference>
<dbReference type="EMBL" id="AP028055">
    <property type="protein sequence ID" value="BEG99440.1"/>
    <property type="molecule type" value="Genomic_DNA"/>
</dbReference>
<dbReference type="PROSITE" id="PS51910">
    <property type="entry name" value="GH18_2"/>
    <property type="match status" value="1"/>
</dbReference>
<organism evidence="6 7">
    <name type="scientific">Bacteroides sedimenti</name>
    <dbReference type="NCBI Taxonomy" id="2136147"/>
    <lineage>
        <taxon>Bacteria</taxon>
        <taxon>Pseudomonadati</taxon>
        <taxon>Bacteroidota</taxon>
        <taxon>Bacteroidia</taxon>
        <taxon>Bacteroidales</taxon>
        <taxon>Bacteroidaceae</taxon>
        <taxon>Bacteroides</taxon>
    </lineage>
</organism>
<dbReference type="InterPro" id="IPR001579">
    <property type="entry name" value="Glyco_hydro_18_chit_AS"/>
</dbReference>
<dbReference type="SMART" id="SM00636">
    <property type="entry name" value="Glyco_18"/>
    <property type="match status" value="1"/>
</dbReference>
<dbReference type="PROSITE" id="PS01095">
    <property type="entry name" value="GH18_1"/>
    <property type="match status" value="1"/>
</dbReference>
<evidence type="ECO:0000259" key="5">
    <source>
        <dbReference type="PROSITE" id="PS51910"/>
    </source>
</evidence>
<dbReference type="InterPro" id="IPR011583">
    <property type="entry name" value="Chitinase_II/V-like_cat"/>
</dbReference>
<accession>A0ABN6Z4H9</accession>
<dbReference type="Gene3D" id="2.60.120.200">
    <property type="match status" value="2"/>
</dbReference>
<evidence type="ECO:0000256" key="4">
    <source>
        <dbReference type="SAM" id="SignalP"/>
    </source>
</evidence>
<protein>
    <recommendedName>
        <fullName evidence="5">GH18 domain-containing protein</fullName>
    </recommendedName>
</protein>
<feature type="chain" id="PRO_5047241499" description="GH18 domain-containing protein" evidence="4">
    <location>
        <begin position="21"/>
        <end position="840"/>
    </location>
</feature>
<dbReference type="InterPro" id="IPR026444">
    <property type="entry name" value="Secre_tail"/>
</dbReference>
<sequence>MKKFFLLFFAVAGISLGTHAQVDNYALKLSSQGNVNFHAMPELNTLSSFTVQFWINPTQWVSGATIYSRGEDFSAKLGEQGNIIFIVGNQTITASSTGLIPGKWSQISFFCNNGTPQIYINNLLVYDNLTTLSPIPQSNDDFIIGGGFTGRIDEFRLWNTLLPMDYNYFRCNTLNKWVPQWDNLIAYYKFDQNLCENIVDYKFKHHGVMEPGAERAIVTDNEEFKYRVAAAYTSFSRFFDRAIDKDKYLLANDLIVLGVNSKNDGTLYISYPNNQGTVTNGGYLAEYNGRSGVLSLNGTGAKMEVGSGAMNPTDKYTLETWIYLEEWTEGAFIFKKETPDGSQGISIRLGTADKNQVIVRVNGHDYVNQRRLTTGKWIHFGVSTFSQDLTIEETFLFTYNGAGYFGATGLCGSVKESWVPKGGENISATIGENLKAKFDETVIWHSNKDANGIKADMSSLPVPGFDKVLTADIMNAGNSFWNYDRPENVGYDTYSYTNYLNIMRSAYDGYRGFHIRMSVSGHDGWENTFADANKRVIFAQNLARIANEFDGVDLDFEWCYTQTCWDNYGKLLLEIDKLLGKDKIFSVSPHYVSYGLRPMYMDRVNYFTFQIYGPAKNNFLWSTYLDAYNRFTTQGYPKDKMVMSFATTTSNSYDASDNKLSIAPTGVRNGLLDGNYTPDMDKVMDAQGNYRYITGYNQTYNRCNLVNEKNLAGIMYWDMGNDVKTSHKYSLVKASSFGINSNVDTLVTKVDVTPTAITYIKKEPGKISIFPNPVKETLFFQLLGDAEPHRIQVFNTNGLCVISKEQKENELSIDSLPCGSYILRVLTSNGETYKNTFIKN</sequence>
<dbReference type="InterPro" id="IPR017853">
    <property type="entry name" value="GH"/>
</dbReference>
<evidence type="ECO:0000256" key="1">
    <source>
        <dbReference type="ARBA" id="ARBA00022801"/>
    </source>
</evidence>
<keyword evidence="1 3" id="KW-0378">Hydrolase</keyword>
<dbReference type="Proteomes" id="UP001496674">
    <property type="component" value="Chromosome"/>
</dbReference>
<evidence type="ECO:0000313" key="6">
    <source>
        <dbReference type="EMBL" id="BEG99440.1"/>
    </source>
</evidence>
<keyword evidence="7" id="KW-1185">Reference proteome</keyword>
<dbReference type="Pfam" id="PF13385">
    <property type="entry name" value="Laminin_G_3"/>
    <property type="match status" value="1"/>
</dbReference>
<keyword evidence="2 3" id="KW-0326">Glycosidase</keyword>
<dbReference type="RefSeq" id="WP_353329982.1">
    <property type="nucleotide sequence ID" value="NZ_AP028055.1"/>
</dbReference>
<dbReference type="Pfam" id="PF00704">
    <property type="entry name" value="Glyco_hydro_18"/>
    <property type="match status" value="1"/>
</dbReference>
<evidence type="ECO:0000256" key="2">
    <source>
        <dbReference type="ARBA" id="ARBA00023295"/>
    </source>
</evidence>
<feature type="domain" description="GH18" evidence="5">
    <location>
        <begin position="438"/>
        <end position="742"/>
    </location>
</feature>
<dbReference type="InterPro" id="IPR013320">
    <property type="entry name" value="ConA-like_dom_sf"/>
</dbReference>
<reference evidence="6 7" key="1">
    <citation type="submission" date="2023-04" db="EMBL/GenBank/DDBJ databases">
        <title>Draft genome sequence of acteroides sedimenti strain YN3PY1.</title>
        <authorList>
            <person name="Yoshida N."/>
        </authorList>
    </citation>
    <scope>NUCLEOTIDE SEQUENCE [LARGE SCALE GENOMIC DNA]</scope>
    <source>
        <strain evidence="6 7">YN3PY1</strain>
    </source>
</reference>
<dbReference type="InterPro" id="IPR001223">
    <property type="entry name" value="Glyco_hydro18_cat"/>
</dbReference>
<dbReference type="SUPFAM" id="SSF49899">
    <property type="entry name" value="Concanavalin A-like lectins/glucanases"/>
    <property type="match status" value="2"/>
</dbReference>
<proteinExistence type="predicted"/>
<dbReference type="Gene3D" id="3.20.20.80">
    <property type="entry name" value="Glycosidases"/>
    <property type="match status" value="1"/>
</dbReference>
<keyword evidence="4" id="KW-0732">Signal</keyword>